<evidence type="ECO:0000259" key="5">
    <source>
        <dbReference type="Pfam" id="PF05118"/>
    </source>
</evidence>
<sequence length="388" mass="43336">MDSSDGSGIGGIGGGGGGGSGAAHDEGDTGWGQVAELCLFKDGEVNREWVDGSDVEDSDEEDDDEEDEEYREYYREQLERLRLESSKAGESGASSAAAVQVGGDLSKSAAAQNLDTDAGERKIGSDSLDAASFHYNNDHVDNDDDDEEEEEESDNESFAKYGDLPVAPRYYDWREYFPEVQGLLDHFDELVEEMKTLTSGRWCPWPEYKLYQAEDQFGDWKVIPLMHTFPAWDSKRTKLIEGNCKACPLTMSLLKKIPGLRTVLYSRLGPRTRLSSHQGWADLANYVLRCHLPLVLPTDEKFRGSCGMWVEGEIQKHKERDVLVFDDSKMHKAYNASEEERIILIFDVVRPDQLPKGLASGGHTEQLDEFIAQYEASLGLFPDPGSHK</sequence>
<feature type="region of interest" description="Disordered" evidence="4">
    <location>
        <begin position="46"/>
        <end position="75"/>
    </location>
</feature>
<dbReference type="InterPro" id="IPR027443">
    <property type="entry name" value="IPNS-like_sf"/>
</dbReference>
<dbReference type="PANTHER" id="PTHR46332:SF5">
    <property type="entry name" value="ASPARTATE BETA-HYDROXYLASE DOMAIN CONTAINING 2"/>
    <property type="match status" value="1"/>
</dbReference>
<feature type="region of interest" description="Disordered" evidence="4">
    <location>
        <begin position="1"/>
        <end position="29"/>
    </location>
</feature>
<accession>A0A2R5GA97</accession>
<feature type="compositionally biased region" description="Acidic residues" evidence="4">
    <location>
        <begin position="141"/>
        <end position="155"/>
    </location>
</feature>
<feature type="compositionally biased region" description="Acidic residues" evidence="4">
    <location>
        <begin position="51"/>
        <end position="70"/>
    </location>
</feature>
<dbReference type="SUPFAM" id="SSF51197">
    <property type="entry name" value="Clavaminate synthase-like"/>
    <property type="match status" value="1"/>
</dbReference>
<reference evidence="6 7" key="1">
    <citation type="submission" date="2017-12" db="EMBL/GenBank/DDBJ databases">
        <title>Sequencing, de novo assembly and annotation of complete genome of a new Thraustochytrid species, strain FCC1311.</title>
        <authorList>
            <person name="Sedici K."/>
            <person name="Godart F."/>
            <person name="Aiese Cigliano R."/>
            <person name="Sanseverino W."/>
            <person name="Barakat M."/>
            <person name="Ortet P."/>
            <person name="Marechal E."/>
            <person name="Cagnac O."/>
            <person name="Amato A."/>
        </authorList>
    </citation>
    <scope>NUCLEOTIDE SEQUENCE [LARGE SCALE GENOMIC DNA]</scope>
</reference>
<feature type="region of interest" description="Disordered" evidence="4">
    <location>
        <begin position="132"/>
        <end position="159"/>
    </location>
</feature>
<keyword evidence="2" id="KW-0223">Dioxygenase</keyword>
<proteinExistence type="inferred from homology"/>
<dbReference type="InterPro" id="IPR007803">
    <property type="entry name" value="Asp/Arg/Pro-Hydrxlase"/>
</dbReference>
<dbReference type="GO" id="GO:0016020">
    <property type="term" value="C:membrane"/>
    <property type="evidence" value="ECO:0007669"/>
    <property type="project" value="TreeGrafter"/>
</dbReference>
<dbReference type="EMBL" id="BEYU01000022">
    <property type="protein sequence ID" value="GBG26658.1"/>
    <property type="molecule type" value="Genomic_DNA"/>
</dbReference>
<comment type="similarity">
    <text evidence="1">Belongs to the aspartyl/asparaginyl beta-hydroxylase family.</text>
</comment>
<dbReference type="InParanoid" id="A0A2R5GA97"/>
<evidence type="ECO:0000256" key="3">
    <source>
        <dbReference type="ARBA" id="ARBA00023002"/>
    </source>
</evidence>
<comment type="caution">
    <text evidence="6">The sequence shown here is derived from an EMBL/GenBank/DDBJ whole genome shotgun (WGS) entry which is preliminary data.</text>
</comment>
<evidence type="ECO:0000313" key="6">
    <source>
        <dbReference type="EMBL" id="GBG26658.1"/>
    </source>
</evidence>
<evidence type="ECO:0000256" key="4">
    <source>
        <dbReference type="SAM" id="MobiDB-lite"/>
    </source>
</evidence>
<evidence type="ECO:0000256" key="2">
    <source>
        <dbReference type="ARBA" id="ARBA00022964"/>
    </source>
</evidence>
<keyword evidence="7" id="KW-1185">Reference proteome</keyword>
<dbReference type="InterPro" id="IPR051821">
    <property type="entry name" value="Asp/Asn_beta-hydroxylase"/>
</dbReference>
<dbReference type="Pfam" id="PF05118">
    <property type="entry name" value="Asp_Arg_Hydrox"/>
    <property type="match status" value="1"/>
</dbReference>
<feature type="domain" description="Aspartyl/asparaginy/proline hydroxylase" evidence="5">
    <location>
        <begin position="186"/>
        <end position="351"/>
    </location>
</feature>
<protein>
    <submittedName>
        <fullName evidence="6">Aspartate beta-hydroxylase domain-containing protein 2</fullName>
    </submittedName>
</protein>
<feature type="compositionally biased region" description="Gly residues" evidence="4">
    <location>
        <begin position="7"/>
        <end position="21"/>
    </location>
</feature>
<dbReference type="Gene3D" id="2.60.120.330">
    <property type="entry name" value="B-lactam Antibiotic, Isopenicillin N Synthase, Chain"/>
    <property type="match status" value="1"/>
</dbReference>
<organism evidence="6 7">
    <name type="scientific">Hondaea fermentalgiana</name>
    <dbReference type="NCBI Taxonomy" id="2315210"/>
    <lineage>
        <taxon>Eukaryota</taxon>
        <taxon>Sar</taxon>
        <taxon>Stramenopiles</taxon>
        <taxon>Bigyra</taxon>
        <taxon>Labyrinthulomycetes</taxon>
        <taxon>Thraustochytrida</taxon>
        <taxon>Thraustochytriidae</taxon>
        <taxon>Hondaea</taxon>
    </lineage>
</organism>
<gene>
    <name evidence="6" type="ORF">FCC1311_028792</name>
</gene>
<dbReference type="OrthoDB" id="438431at2759"/>
<dbReference type="AlphaFoldDB" id="A0A2R5GA97"/>
<dbReference type="GO" id="GO:0051213">
    <property type="term" value="F:dioxygenase activity"/>
    <property type="evidence" value="ECO:0007669"/>
    <property type="project" value="UniProtKB-KW"/>
</dbReference>
<evidence type="ECO:0000313" key="7">
    <source>
        <dbReference type="Proteomes" id="UP000241890"/>
    </source>
</evidence>
<keyword evidence="3" id="KW-0560">Oxidoreductase</keyword>
<dbReference type="Proteomes" id="UP000241890">
    <property type="component" value="Unassembled WGS sequence"/>
</dbReference>
<evidence type="ECO:0000256" key="1">
    <source>
        <dbReference type="ARBA" id="ARBA00007730"/>
    </source>
</evidence>
<dbReference type="PANTHER" id="PTHR46332">
    <property type="entry name" value="ASPARTATE BETA-HYDROXYLASE DOMAIN-CONTAINING PROTEIN 2"/>
    <property type="match status" value="1"/>
</dbReference>
<name>A0A2R5GA97_9STRA</name>